<dbReference type="Proteomes" id="UP000724058">
    <property type="component" value="Unassembled WGS sequence"/>
</dbReference>
<gene>
    <name evidence="2" type="ORF">ERS852408_02190</name>
    <name evidence="1" type="ORF">ERS852423_02611</name>
    <name evidence="4" type="ORF">G4332_10615</name>
    <name evidence="3" type="ORF">GT576_10645</name>
</gene>
<dbReference type="EMBL" id="WWSH01000008">
    <property type="protein sequence ID" value="MZK10782.1"/>
    <property type="molecule type" value="Genomic_DNA"/>
</dbReference>
<reference evidence="5 6" key="1">
    <citation type="submission" date="2015-09" db="EMBL/GenBank/DDBJ databases">
        <authorList>
            <consortium name="Pathogen Informatics"/>
        </authorList>
    </citation>
    <scope>NUCLEOTIDE SEQUENCE [LARGE SCALE GENOMIC DNA]</scope>
    <source>
        <strain evidence="2 5">2789STDY5608851</strain>
        <strain evidence="1 6">2789STDY5608866</strain>
    </source>
</reference>
<reference evidence="4" key="3">
    <citation type="journal article" date="2020" name="Cell Host Microbe">
        <title>Functional and Genomic Variation between Human-Derived Isolates of Lachnospiraceae Reveals Inter- and Intra-Species Diversity.</title>
        <authorList>
            <person name="Sorbara M.T."/>
            <person name="Littmann E.R."/>
            <person name="Fontana E."/>
            <person name="Moody T.U."/>
            <person name="Kohout C.E."/>
            <person name="Gjonbalaj M."/>
            <person name="Eaton V."/>
            <person name="Seok R."/>
            <person name="Leiner I.M."/>
            <person name="Pamer E.G."/>
        </authorList>
    </citation>
    <scope>NUCLEOTIDE SEQUENCE</scope>
    <source>
        <strain evidence="4">MSK.10.16</strain>
    </source>
</reference>
<reference evidence="4" key="4">
    <citation type="submission" date="2020-02" db="EMBL/GenBank/DDBJ databases">
        <authorList>
            <person name="Littmann E."/>
            <person name="Sorbara M."/>
        </authorList>
    </citation>
    <scope>NUCLEOTIDE SEQUENCE</scope>
    <source>
        <strain evidence="4">MSK.10.16</strain>
    </source>
</reference>
<protein>
    <submittedName>
        <fullName evidence="1">Uncharacterized protein</fullName>
    </submittedName>
</protein>
<dbReference type="AlphaFoldDB" id="A0A174DDU1"/>
<name>A0A174DDU1_9FIRM</name>
<dbReference type="Proteomes" id="UP000095380">
    <property type="component" value="Unassembled WGS sequence"/>
</dbReference>
<evidence type="ECO:0000313" key="3">
    <source>
        <dbReference type="EMBL" id="MZK10782.1"/>
    </source>
</evidence>
<sequence>MSTVAIKNTMVMNNTEKKASLVERFKKYVLDNAEYFAVASAVMSGNGYAAGQIMRDARRVASANR</sequence>
<reference evidence="3 7" key="2">
    <citation type="journal article" date="2019" name="Nat. Med.">
        <title>A library of human gut bacterial isolates paired with longitudinal multiomics data enables mechanistic microbiome research.</title>
        <authorList>
            <person name="Poyet M."/>
            <person name="Groussin M."/>
            <person name="Gibbons S.M."/>
            <person name="Avila-Pacheco J."/>
            <person name="Jiang X."/>
            <person name="Kearney S.M."/>
            <person name="Perrotta A.R."/>
            <person name="Berdy B."/>
            <person name="Zhao S."/>
            <person name="Lieberman T.D."/>
            <person name="Swanson P.K."/>
            <person name="Smith M."/>
            <person name="Roesemann S."/>
            <person name="Alexander J.E."/>
            <person name="Rich S.A."/>
            <person name="Livny J."/>
            <person name="Vlamakis H."/>
            <person name="Clish C."/>
            <person name="Bullock K."/>
            <person name="Deik A."/>
            <person name="Scott J."/>
            <person name="Pierce K.A."/>
            <person name="Xavier R.J."/>
            <person name="Alm E.J."/>
        </authorList>
    </citation>
    <scope>NUCLEOTIDE SEQUENCE [LARGE SCALE GENOMIC DNA]</scope>
    <source>
        <strain evidence="3 7">BIOML-A1</strain>
    </source>
</reference>
<dbReference type="RefSeq" id="WP_006427545.1">
    <property type="nucleotide sequence ID" value="NZ_CABIWY010000016.1"/>
</dbReference>
<proteinExistence type="predicted"/>
<evidence type="ECO:0000313" key="2">
    <source>
        <dbReference type="EMBL" id="CUO45186.1"/>
    </source>
</evidence>
<dbReference type="EMBL" id="JAAIOD010000013">
    <property type="protein sequence ID" value="NSE58560.1"/>
    <property type="molecule type" value="Genomic_DNA"/>
</dbReference>
<dbReference type="EMBL" id="CYYM01000014">
    <property type="protein sequence ID" value="CUO45186.1"/>
    <property type="molecule type" value="Genomic_DNA"/>
</dbReference>
<dbReference type="GeneID" id="93135464"/>
<dbReference type="Proteomes" id="UP000095439">
    <property type="component" value="Unassembled WGS sequence"/>
</dbReference>
<organism evidence="1 6">
    <name type="scientific">Dorea longicatena</name>
    <dbReference type="NCBI Taxonomy" id="88431"/>
    <lineage>
        <taxon>Bacteria</taxon>
        <taxon>Bacillati</taxon>
        <taxon>Bacillota</taxon>
        <taxon>Clostridia</taxon>
        <taxon>Lachnospirales</taxon>
        <taxon>Lachnospiraceae</taxon>
        <taxon>Dorea</taxon>
    </lineage>
</organism>
<evidence type="ECO:0000313" key="1">
    <source>
        <dbReference type="EMBL" id="CUO22106.1"/>
    </source>
</evidence>
<evidence type="ECO:0000313" key="7">
    <source>
        <dbReference type="Proteomes" id="UP000449249"/>
    </source>
</evidence>
<evidence type="ECO:0000313" key="4">
    <source>
        <dbReference type="EMBL" id="NSE58560.1"/>
    </source>
</evidence>
<evidence type="ECO:0000313" key="6">
    <source>
        <dbReference type="Proteomes" id="UP000095439"/>
    </source>
</evidence>
<accession>A0A174DDU1</accession>
<dbReference type="Proteomes" id="UP000449249">
    <property type="component" value="Unassembled WGS sequence"/>
</dbReference>
<dbReference type="EMBL" id="CYYY01000016">
    <property type="protein sequence ID" value="CUO22106.1"/>
    <property type="molecule type" value="Genomic_DNA"/>
</dbReference>
<evidence type="ECO:0000313" key="5">
    <source>
        <dbReference type="Proteomes" id="UP000095380"/>
    </source>
</evidence>